<dbReference type="GO" id="GO:0004021">
    <property type="term" value="F:L-alanine:2-oxoglutarate aminotransferase activity"/>
    <property type="evidence" value="ECO:0007669"/>
    <property type="project" value="UniProtKB-EC"/>
</dbReference>
<dbReference type="CDD" id="cd00609">
    <property type="entry name" value="AAT_like"/>
    <property type="match status" value="1"/>
</dbReference>
<accession>Q9RAN0</accession>
<keyword evidence="3 8" id="KW-0032">Aminotransferase</keyword>
<dbReference type="PANTHER" id="PTHR43488">
    <property type="entry name" value="GLUTAMATE-PYRUVATE AMINOTRANSFERASE ALAA"/>
    <property type="match status" value="1"/>
</dbReference>
<dbReference type="InterPro" id="IPR004839">
    <property type="entry name" value="Aminotransferase_I/II_large"/>
</dbReference>
<dbReference type="EC" id="2.6.1.2" evidence="6"/>
<dbReference type="SUPFAM" id="SSF53383">
    <property type="entry name" value="PLP-dependent transferases"/>
    <property type="match status" value="1"/>
</dbReference>
<keyword evidence="5" id="KW-0663">Pyridoxal phosphate</keyword>
<comment type="cofactor">
    <cofactor evidence="1">
        <name>pyridoxal 5'-phosphate</name>
        <dbReference type="ChEBI" id="CHEBI:597326"/>
    </cofactor>
</comment>
<reference evidence="8" key="1">
    <citation type="journal article" date="1999" name="Microbiology">
        <title>Organization of threonine biosynthesis genes from the obligate methylotroph Methylobacillus flagellatus.</title>
        <authorList>
            <person name="Marchenko G.N."/>
            <person name="Marchenko N.D."/>
            <person name="Tsygankov Y.D."/>
            <person name="Chistoserdov A.Y."/>
        </authorList>
    </citation>
    <scope>NUCLEOTIDE SEQUENCE</scope>
    <source>
        <strain evidence="8">KT</strain>
    </source>
</reference>
<evidence type="ECO:0000256" key="2">
    <source>
        <dbReference type="ARBA" id="ARBA00007441"/>
    </source>
</evidence>
<evidence type="ECO:0000256" key="5">
    <source>
        <dbReference type="ARBA" id="ARBA00022898"/>
    </source>
</evidence>
<evidence type="ECO:0000259" key="7">
    <source>
        <dbReference type="Pfam" id="PF00155"/>
    </source>
</evidence>
<evidence type="ECO:0000256" key="3">
    <source>
        <dbReference type="ARBA" id="ARBA00022576"/>
    </source>
</evidence>
<dbReference type="InterPro" id="IPR051926">
    <property type="entry name" value="Ala_Aminotransferase"/>
</dbReference>
<dbReference type="AlphaFoldDB" id="Q9RAN0"/>
<dbReference type="Pfam" id="PF00155">
    <property type="entry name" value="Aminotran_1_2"/>
    <property type="match status" value="1"/>
</dbReference>
<organism evidence="8">
    <name type="scientific">Methylobacillus flagellatus</name>
    <dbReference type="NCBI Taxonomy" id="405"/>
    <lineage>
        <taxon>Bacteria</taxon>
        <taxon>Pseudomonadati</taxon>
        <taxon>Pseudomonadota</taxon>
        <taxon>Betaproteobacteria</taxon>
        <taxon>Nitrosomonadales</taxon>
        <taxon>Methylophilaceae</taxon>
        <taxon>Methylobacillus</taxon>
    </lineage>
</organism>
<dbReference type="InterPro" id="IPR015424">
    <property type="entry name" value="PyrdxlP-dep_Trfase"/>
</dbReference>
<feature type="domain" description="Aminotransferase class I/classII large" evidence="7">
    <location>
        <begin position="35"/>
        <end position="390"/>
    </location>
</feature>
<keyword evidence="4 8" id="KW-0808">Transferase</keyword>
<dbReference type="InterPro" id="IPR015422">
    <property type="entry name" value="PyrdxlP-dep_Trfase_small"/>
</dbReference>
<gene>
    <name evidence="8" type="primary">aat</name>
</gene>
<dbReference type="EMBL" id="L78665">
    <property type="protein sequence ID" value="AAF21128.1"/>
    <property type="molecule type" value="Genomic_DNA"/>
</dbReference>
<dbReference type="Gene3D" id="3.90.1150.10">
    <property type="entry name" value="Aspartate Aminotransferase, domain 1"/>
    <property type="match status" value="1"/>
</dbReference>
<comment type="similarity">
    <text evidence="2">Belongs to the class-I pyridoxal-phosphate-dependent aminotransferase family.</text>
</comment>
<sequence>MQEISKSSKLSNVCYDIRGPVLDRARQMEEDGHRIIKLNIGNPAPFGFAAPEEILQDVIRNMDSASGYTDSKGLFAARKAIMHYTQQKNIQGVTIDDIIIGNGVSELIVMAMQALLNNGDQVLVPMPDYPLWTAAVNLAGGTARHYVCDEQTGWLPDLRDIENKITANTRGIVIINPNNPTGALYPRETLEGIIEIARHHGLVIFADEIYDKVLFDGNTHTSIASLADDVLFVTFNGLSKNYRTCGYRAGWLVISGEKRHAGDYIEGLNMLASMRLSRQCARAVGDPDRAGRYQSIDDLVAPTGRLCKQRDLAYKMLTDIPGVSCVKPKAGLYLFPRLDPKIYPIQDDQQFILDLLLEEKVLLVQGTGFNWRAPDHFRVVFLPNVDDLTEAFTRIARFLENYRKQHSTITIVEAKPRKRAQTTSQSASA</sequence>
<evidence type="ECO:0000313" key="8">
    <source>
        <dbReference type="EMBL" id="AAF21128.1"/>
    </source>
</evidence>
<dbReference type="InterPro" id="IPR015421">
    <property type="entry name" value="PyrdxlP-dep_Trfase_major"/>
</dbReference>
<dbReference type="GO" id="GO:0030170">
    <property type="term" value="F:pyridoxal phosphate binding"/>
    <property type="evidence" value="ECO:0007669"/>
    <property type="project" value="InterPro"/>
</dbReference>
<protein>
    <recommendedName>
        <fullName evidence="6">alanine transaminase</fullName>
        <ecNumber evidence="6">2.6.1.2</ecNumber>
    </recommendedName>
</protein>
<dbReference type="PANTHER" id="PTHR43488:SF2">
    <property type="entry name" value="GLUTAMATE-PYRUVATE AMINOTRANSFERASE ALAA"/>
    <property type="match status" value="1"/>
</dbReference>
<evidence type="ECO:0000256" key="6">
    <source>
        <dbReference type="ARBA" id="ARBA00026106"/>
    </source>
</evidence>
<dbReference type="Gene3D" id="3.40.640.10">
    <property type="entry name" value="Type I PLP-dependent aspartate aminotransferase-like (Major domain)"/>
    <property type="match status" value="1"/>
</dbReference>
<name>Q9RAN0_METFL</name>
<evidence type="ECO:0000256" key="1">
    <source>
        <dbReference type="ARBA" id="ARBA00001933"/>
    </source>
</evidence>
<evidence type="ECO:0000256" key="4">
    <source>
        <dbReference type="ARBA" id="ARBA00022679"/>
    </source>
</evidence>
<proteinExistence type="inferred from homology"/>